<reference evidence="1 2" key="1">
    <citation type="submission" date="2024-04" db="EMBL/GenBank/DDBJ databases">
        <title>Genome sequencing and assembly of rice foliar adapted Chryseobacterium endophyticum OsEnb-ALM-A6.</title>
        <authorList>
            <person name="Kumar S."/>
            <person name="Javed M."/>
            <person name="Chouhan V."/>
            <person name="Charishma K."/>
            <person name="Patel A."/>
            <person name="Kumar M."/>
            <person name="Sahu K.P."/>
            <person name="Kumar A."/>
        </authorList>
    </citation>
    <scope>NUCLEOTIDE SEQUENCE [LARGE SCALE GENOMIC DNA]</scope>
    <source>
        <strain evidence="1 2">OsEnb-ALM-A6</strain>
    </source>
</reference>
<gene>
    <name evidence="1" type="ORF">AAFP95_07725</name>
</gene>
<proteinExistence type="predicted"/>
<protein>
    <submittedName>
        <fullName evidence="1">Uncharacterized protein</fullName>
    </submittedName>
</protein>
<name>A0AAU6WUM0_9FLAO</name>
<evidence type="ECO:0000313" key="1">
    <source>
        <dbReference type="EMBL" id="XAO75740.1"/>
    </source>
</evidence>
<organism evidence="1 2">
    <name type="scientific">Chryseobacterium endophyticum</name>
    <dbReference type="NCBI Taxonomy" id="1854762"/>
    <lineage>
        <taxon>Bacteria</taxon>
        <taxon>Pseudomonadati</taxon>
        <taxon>Bacteroidota</taxon>
        <taxon>Flavobacteriia</taxon>
        <taxon>Flavobacteriales</taxon>
        <taxon>Weeksellaceae</taxon>
        <taxon>Chryseobacterium group</taxon>
        <taxon>Chryseobacterium</taxon>
    </lineage>
</organism>
<keyword evidence="2" id="KW-1185">Reference proteome</keyword>
<dbReference type="EMBL" id="CP154834">
    <property type="protein sequence ID" value="XAO75740.1"/>
    <property type="molecule type" value="Genomic_DNA"/>
</dbReference>
<accession>A0AAU6WUM0</accession>
<evidence type="ECO:0000313" key="2">
    <source>
        <dbReference type="Proteomes" id="UP001463665"/>
    </source>
</evidence>
<dbReference type="AlphaFoldDB" id="A0AAU6WUM0"/>
<dbReference type="RefSeq" id="WP_294238078.1">
    <property type="nucleotide sequence ID" value="NZ_CP154834.1"/>
</dbReference>
<sequence>MADLDIIPLIGVGDSIVKNKNVTYFTMYKKNKQKIVYDMHDEKLVIFKSK</sequence>
<dbReference type="Proteomes" id="UP001463665">
    <property type="component" value="Chromosome"/>
</dbReference>